<reference evidence="15 16" key="1">
    <citation type="submission" date="2019-03" db="EMBL/GenBank/DDBJ databases">
        <title>Genomic Encyclopedia of Type Strains, Phase IV (KMG-IV): sequencing the most valuable type-strain genomes for metagenomic binning, comparative biology and taxonomic classification.</title>
        <authorList>
            <person name="Goeker M."/>
        </authorList>
    </citation>
    <scope>NUCLEOTIDE SEQUENCE [LARGE SCALE GENOMIC DNA]</scope>
    <source>
        <strain evidence="15 16">DSM 24830</strain>
    </source>
</reference>
<dbReference type="SUPFAM" id="SSF53474">
    <property type="entry name" value="alpha/beta-Hydrolases"/>
    <property type="match status" value="1"/>
</dbReference>
<evidence type="ECO:0000256" key="7">
    <source>
        <dbReference type="ARBA" id="ARBA00022490"/>
    </source>
</evidence>
<dbReference type="OrthoDB" id="9796770at2"/>
<comment type="similarity">
    <text evidence="3 11 13">Belongs to the peptidase S33 family.</text>
</comment>
<evidence type="ECO:0000256" key="2">
    <source>
        <dbReference type="ARBA" id="ARBA00004496"/>
    </source>
</evidence>
<evidence type="ECO:0000313" key="16">
    <source>
        <dbReference type="Proteomes" id="UP000294887"/>
    </source>
</evidence>
<organism evidence="15 16">
    <name type="scientific">Cocleimonas flava</name>
    <dbReference type="NCBI Taxonomy" id="634765"/>
    <lineage>
        <taxon>Bacteria</taxon>
        <taxon>Pseudomonadati</taxon>
        <taxon>Pseudomonadota</taxon>
        <taxon>Gammaproteobacteria</taxon>
        <taxon>Thiotrichales</taxon>
        <taxon>Thiotrichaceae</taxon>
        <taxon>Cocleimonas</taxon>
    </lineage>
</organism>
<dbReference type="NCBIfam" id="TIGR01249">
    <property type="entry name" value="pro_imino_pep_1"/>
    <property type="match status" value="1"/>
</dbReference>
<evidence type="ECO:0000256" key="11">
    <source>
        <dbReference type="PIRNR" id="PIRNR006431"/>
    </source>
</evidence>
<dbReference type="EC" id="3.4.11.5" evidence="4 11"/>
<comment type="caution">
    <text evidence="15">The sequence shown here is derived from an EMBL/GenBank/DDBJ whole genome shotgun (WGS) entry which is preliminary data.</text>
</comment>
<dbReference type="PRINTS" id="PR00793">
    <property type="entry name" value="PROAMNOPTASE"/>
</dbReference>
<evidence type="ECO:0000313" key="15">
    <source>
        <dbReference type="EMBL" id="TCJ89216.1"/>
    </source>
</evidence>
<evidence type="ECO:0000256" key="12">
    <source>
        <dbReference type="PIRSR" id="PIRSR006431-1"/>
    </source>
</evidence>
<sequence length="317" mass="35945">MSELFPPIHENRHFYLDVGDQHKIYVEECGNPDGIPVIFLHGGPGAGCGEVHRQFFDPEKYWIILFDQRGCGRSTPHASIDNNTTQDLVSDIEKIRNELNIDKWVVSGGSWGSTLSLVYAQTHTENVLGLILRGIFFSTPKEISWFYQEGASQIFPDYWEDFVEPIPEEERDNFLLAYHKRLNGDNEIAKMGAAKAWSLWEARAATLQPSPSGIKKYHDPKNAMGISRIETHYFMSNGFLEENQILNNMDRLQDIPGFIVHGRYDMICPIKQGYDLHKAWPKSEFFVVQSAGHSAGEQGITAALIKAGNDMIKLLQN</sequence>
<dbReference type="Proteomes" id="UP000294887">
    <property type="component" value="Unassembled WGS sequence"/>
</dbReference>
<name>A0A4R1F4J6_9GAMM</name>
<evidence type="ECO:0000256" key="4">
    <source>
        <dbReference type="ARBA" id="ARBA00012568"/>
    </source>
</evidence>
<dbReference type="Pfam" id="PF00561">
    <property type="entry name" value="Abhydrolase_1"/>
    <property type="match status" value="1"/>
</dbReference>
<dbReference type="AlphaFoldDB" id="A0A4R1F4J6"/>
<dbReference type="PANTHER" id="PTHR43722">
    <property type="entry name" value="PROLINE IMINOPEPTIDASE"/>
    <property type="match status" value="1"/>
</dbReference>
<dbReference type="InterPro" id="IPR029058">
    <property type="entry name" value="AB_hydrolase_fold"/>
</dbReference>
<feature type="domain" description="AB hydrolase-1" evidence="14">
    <location>
        <begin position="36"/>
        <end position="296"/>
    </location>
</feature>
<comment type="subcellular location">
    <subcellularLocation>
        <location evidence="2 11">Cytoplasm</location>
    </subcellularLocation>
</comment>
<dbReference type="Gene3D" id="3.40.50.1820">
    <property type="entry name" value="alpha/beta hydrolase"/>
    <property type="match status" value="1"/>
</dbReference>
<dbReference type="InterPro" id="IPR000073">
    <property type="entry name" value="AB_hydrolase_1"/>
</dbReference>
<feature type="active site" evidence="12">
    <location>
        <position position="265"/>
    </location>
</feature>
<gene>
    <name evidence="15" type="ORF">EV695_1078</name>
</gene>
<evidence type="ECO:0000256" key="10">
    <source>
        <dbReference type="ARBA" id="ARBA00029605"/>
    </source>
</evidence>
<evidence type="ECO:0000256" key="1">
    <source>
        <dbReference type="ARBA" id="ARBA00001585"/>
    </source>
</evidence>
<dbReference type="GO" id="GO:0006508">
    <property type="term" value="P:proteolysis"/>
    <property type="evidence" value="ECO:0007669"/>
    <property type="project" value="UniProtKB-KW"/>
</dbReference>
<dbReference type="InterPro" id="IPR005944">
    <property type="entry name" value="Pro_iminopeptidase"/>
</dbReference>
<feature type="active site" description="Nucleophile" evidence="12">
    <location>
        <position position="110"/>
    </location>
</feature>
<keyword evidence="16" id="KW-1185">Reference proteome</keyword>
<keyword evidence="6 11" id="KW-0031">Aminopeptidase</keyword>
<proteinExistence type="inferred from homology"/>
<dbReference type="InterPro" id="IPR002410">
    <property type="entry name" value="Peptidase_S33"/>
</dbReference>
<dbReference type="EMBL" id="SMFQ01000002">
    <property type="protein sequence ID" value="TCJ89216.1"/>
    <property type="molecule type" value="Genomic_DNA"/>
</dbReference>
<comment type="catalytic activity">
    <reaction evidence="1 11 13">
        <text>Release of N-terminal proline from a peptide.</text>
        <dbReference type="EC" id="3.4.11.5"/>
    </reaction>
</comment>
<protein>
    <recommendedName>
        <fullName evidence="5 11">Proline iminopeptidase</fullName>
        <shortName evidence="11">PIP</shortName>
        <ecNumber evidence="4 11">3.4.11.5</ecNumber>
    </recommendedName>
    <alternativeName>
        <fullName evidence="10 11">Prolyl aminopeptidase</fullName>
    </alternativeName>
</protein>
<dbReference type="RefSeq" id="WP_131904861.1">
    <property type="nucleotide sequence ID" value="NZ_BAAAFU010000008.1"/>
</dbReference>
<evidence type="ECO:0000256" key="13">
    <source>
        <dbReference type="RuleBase" id="RU003421"/>
    </source>
</evidence>
<dbReference type="GO" id="GO:0005737">
    <property type="term" value="C:cytoplasm"/>
    <property type="evidence" value="ECO:0007669"/>
    <property type="project" value="UniProtKB-SubCell"/>
</dbReference>
<accession>A0A4R1F4J6</accession>
<evidence type="ECO:0000259" key="14">
    <source>
        <dbReference type="Pfam" id="PF00561"/>
    </source>
</evidence>
<evidence type="ECO:0000256" key="6">
    <source>
        <dbReference type="ARBA" id="ARBA00022438"/>
    </source>
</evidence>
<evidence type="ECO:0000256" key="8">
    <source>
        <dbReference type="ARBA" id="ARBA00022670"/>
    </source>
</evidence>
<dbReference type="GO" id="GO:0004177">
    <property type="term" value="F:aminopeptidase activity"/>
    <property type="evidence" value="ECO:0007669"/>
    <property type="project" value="UniProtKB-UniRule"/>
</dbReference>
<dbReference type="PANTHER" id="PTHR43722:SF1">
    <property type="entry name" value="PROLINE IMINOPEPTIDASE"/>
    <property type="match status" value="1"/>
</dbReference>
<evidence type="ECO:0000256" key="3">
    <source>
        <dbReference type="ARBA" id="ARBA00010088"/>
    </source>
</evidence>
<evidence type="ECO:0000256" key="5">
    <source>
        <dbReference type="ARBA" id="ARBA00021843"/>
    </source>
</evidence>
<keyword evidence="7 11" id="KW-0963">Cytoplasm</keyword>
<evidence type="ECO:0000256" key="9">
    <source>
        <dbReference type="ARBA" id="ARBA00022801"/>
    </source>
</evidence>
<feature type="active site" description="Proton donor" evidence="12">
    <location>
        <position position="293"/>
    </location>
</feature>
<keyword evidence="9 11" id="KW-0378">Hydrolase</keyword>
<keyword evidence="8 11" id="KW-0645">Protease</keyword>
<dbReference type="PIRSF" id="PIRSF006431">
    <property type="entry name" value="Pept_S33"/>
    <property type="match status" value="1"/>
</dbReference>